<dbReference type="AlphaFoldDB" id="A0A414AT44"/>
<accession>A0A414AT44</accession>
<proteinExistence type="predicted"/>
<comment type="caution">
    <text evidence="1">The sequence shown here is derived from an EMBL/GenBank/DDBJ whole genome shotgun (WGS) entry which is preliminary data.</text>
</comment>
<protein>
    <recommendedName>
        <fullName evidence="3">DUF2187 domain-containing protein</fullName>
    </recommendedName>
</protein>
<evidence type="ECO:0000313" key="1">
    <source>
        <dbReference type="EMBL" id="RHC54671.1"/>
    </source>
</evidence>
<name>A0A414AT44_9FIRM</name>
<sequence length="63" mass="7309">MTLKQARNLKPGDKVKQNMFGYIMTVERVEECRVVINEFVNVICKTESGSIMKHKHKELLLMA</sequence>
<dbReference type="EMBL" id="QSHZ01000020">
    <property type="protein sequence ID" value="RHC54671.1"/>
    <property type="molecule type" value="Genomic_DNA"/>
</dbReference>
<organism evidence="1 2">
    <name type="scientific">Enterocloster bolteae</name>
    <dbReference type="NCBI Taxonomy" id="208479"/>
    <lineage>
        <taxon>Bacteria</taxon>
        <taxon>Bacillati</taxon>
        <taxon>Bacillota</taxon>
        <taxon>Clostridia</taxon>
        <taxon>Lachnospirales</taxon>
        <taxon>Lachnospiraceae</taxon>
        <taxon>Enterocloster</taxon>
    </lineage>
</organism>
<reference evidence="1 2" key="1">
    <citation type="submission" date="2018-08" db="EMBL/GenBank/DDBJ databases">
        <title>A genome reference for cultivated species of the human gut microbiota.</title>
        <authorList>
            <person name="Zou Y."/>
            <person name="Xue W."/>
            <person name="Luo G."/>
        </authorList>
    </citation>
    <scope>NUCLEOTIDE SEQUENCE [LARGE SCALE GENOMIC DNA]</scope>
    <source>
        <strain evidence="1 2">AM35-14</strain>
    </source>
</reference>
<dbReference type="Proteomes" id="UP000283975">
    <property type="component" value="Unassembled WGS sequence"/>
</dbReference>
<gene>
    <name evidence="1" type="ORF">DW839_18405</name>
</gene>
<evidence type="ECO:0000313" key="2">
    <source>
        <dbReference type="Proteomes" id="UP000283975"/>
    </source>
</evidence>
<evidence type="ECO:0008006" key="3">
    <source>
        <dbReference type="Google" id="ProtNLM"/>
    </source>
</evidence>